<evidence type="ECO:0000313" key="2">
    <source>
        <dbReference type="Proteomes" id="UP001172457"/>
    </source>
</evidence>
<comment type="caution">
    <text evidence="1">The sequence shown here is derived from an EMBL/GenBank/DDBJ whole genome shotgun (WGS) entry which is preliminary data.</text>
</comment>
<proteinExistence type="predicted"/>
<organism evidence="1 2">
    <name type="scientific">Centaurea solstitialis</name>
    <name type="common">yellow star-thistle</name>
    <dbReference type="NCBI Taxonomy" id="347529"/>
    <lineage>
        <taxon>Eukaryota</taxon>
        <taxon>Viridiplantae</taxon>
        <taxon>Streptophyta</taxon>
        <taxon>Embryophyta</taxon>
        <taxon>Tracheophyta</taxon>
        <taxon>Spermatophyta</taxon>
        <taxon>Magnoliopsida</taxon>
        <taxon>eudicotyledons</taxon>
        <taxon>Gunneridae</taxon>
        <taxon>Pentapetalae</taxon>
        <taxon>asterids</taxon>
        <taxon>campanulids</taxon>
        <taxon>Asterales</taxon>
        <taxon>Asteraceae</taxon>
        <taxon>Carduoideae</taxon>
        <taxon>Cardueae</taxon>
        <taxon>Centaureinae</taxon>
        <taxon>Centaurea</taxon>
    </lineage>
</organism>
<sequence length="131" mass="14479">MIDYFDTYAPVARITSIKLPLALSSIYKLYVHQMMKSVHEESGRFCSSRIDVVYSRRLIDVIDSCCNEADVEVACRFLRKQIAVQSSLFDDGNFCFQAAIAATTTAFAADSSLSAPHTIDATVLLLSTSHT</sequence>
<protein>
    <submittedName>
        <fullName evidence="1">Uncharacterized protein</fullName>
    </submittedName>
</protein>
<gene>
    <name evidence="1" type="ORF">OSB04_029965</name>
</gene>
<dbReference type="Proteomes" id="UP001172457">
    <property type="component" value="Chromosome 8"/>
</dbReference>
<name>A0AA38VSS4_9ASTR</name>
<reference evidence="1" key="1">
    <citation type="submission" date="2023-03" db="EMBL/GenBank/DDBJ databases">
        <title>Chromosome-scale reference genome and RAD-based genetic map of yellow starthistle (Centaurea solstitialis) reveal putative structural variation and QTLs associated with invader traits.</title>
        <authorList>
            <person name="Reatini B."/>
            <person name="Cang F.A."/>
            <person name="Jiang Q."/>
            <person name="Mckibben M.T.W."/>
            <person name="Barker M.S."/>
            <person name="Rieseberg L.H."/>
            <person name="Dlugosch K.M."/>
        </authorList>
    </citation>
    <scope>NUCLEOTIDE SEQUENCE</scope>
    <source>
        <strain evidence="1">CAN-66</strain>
        <tissue evidence="1">Leaf</tissue>
    </source>
</reference>
<dbReference type="AlphaFoldDB" id="A0AA38VSS4"/>
<dbReference type="EMBL" id="JARYMX010000008">
    <property type="protein sequence ID" value="KAJ9537232.1"/>
    <property type="molecule type" value="Genomic_DNA"/>
</dbReference>
<keyword evidence="2" id="KW-1185">Reference proteome</keyword>
<accession>A0AA38VSS4</accession>
<evidence type="ECO:0000313" key="1">
    <source>
        <dbReference type="EMBL" id="KAJ9537232.1"/>
    </source>
</evidence>